<comment type="caution">
    <text evidence="1">The sequence shown here is derived from an EMBL/GenBank/DDBJ whole genome shotgun (WGS) entry which is preliminary data.</text>
</comment>
<accession>A0AAN6YQU7</accession>
<proteinExistence type="predicted"/>
<dbReference type="Proteomes" id="UP001301958">
    <property type="component" value="Unassembled WGS sequence"/>
</dbReference>
<reference evidence="1" key="1">
    <citation type="journal article" date="2023" name="Mol. Phylogenet. Evol.">
        <title>Genome-scale phylogeny and comparative genomics of the fungal order Sordariales.</title>
        <authorList>
            <person name="Hensen N."/>
            <person name="Bonometti L."/>
            <person name="Westerberg I."/>
            <person name="Brannstrom I.O."/>
            <person name="Guillou S."/>
            <person name="Cros-Aarteil S."/>
            <person name="Calhoun S."/>
            <person name="Haridas S."/>
            <person name="Kuo A."/>
            <person name="Mondo S."/>
            <person name="Pangilinan J."/>
            <person name="Riley R."/>
            <person name="LaButti K."/>
            <person name="Andreopoulos B."/>
            <person name="Lipzen A."/>
            <person name="Chen C."/>
            <person name="Yan M."/>
            <person name="Daum C."/>
            <person name="Ng V."/>
            <person name="Clum A."/>
            <person name="Steindorff A."/>
            <person name="Ohm R.A."/>
            <person name="Martin F."/>
            <person name="Silar P."/>
            <person name="Natvig D.O."/>
            <person name="Lalanne C."/>
            <person name="Gautier V."/>
            <person name="Ament-Velasquez S.L."/>
            <person name="Kruys A."/>
            <person name="Hutchinson M.I."/>
            <person name="Powell A.J."/>
            <person name="Barry K."/>
            <person name="Miller A.N."/>
            <person name="Grigoriev I.V."/>
            <person name="Debuchy R."/>
            <person name="Gladieux P."/>
            <person name="Hiltunen Thoren M."/>
            <person name="Johannesson H."/>
        </authorList>
    </citation>
    <scope>NUCLEOTIDE SEQUENCE</scope>
    <source>
        <strain evidence="1">CBS 990.96</strain>
    </source>
</reference>
<protein>
    <submittedName>
        <fullName evidence="1">Uncharacterized protein</fullName>
    </submittedName>
</protein>
<dbReference type="AlphaFoldDB" id="A0AAN6YQU7"/>
<dbReference type="EMBL" id="MU865472">
    <property type="protein sequence ID" value="KAK4222421.1"/>
    <property type="molecule type" value="Genomic_DNA"/>
</dbReference>
<evidence type="ECO:0000313" key="1">
    <source>
        <dbReference type="EMBL" id="KAK4222421.1"/>
    </source>
</evidence>
<gene>
    <name evidence="1" type="ORF">QBC38DRAFT_448280</name>
</gene>
<keyword evidence="2" id="KW-1185">Reference proteome</keyword>
<organism evidence="1 2">
    <name type="scientific">Podospora fimiseda</name>
    <dbReference type="NCBI Taxonomy" id="252190"/>
    <lineage>
        <taxon>Eukaryota</taxon>
        <taxon>Fungi</taxon>
        <taxon>Dikarya</taxon>
        <taxon>Ascomycota</taxon>
        <taxon>Pezizomycotina</taxon>
        <taxon>Sordariomycetes</taxon>
        <taxon>Sordariomycetidae</taxon>
        <taxon>Sordariales</taxon>
        <taxon>Podosporaceae</taxon>
        <taxon>Podospora</taxon>
    </lineage>
</organism>
<sequence length="218" mass="25297">MARASESSAKASGGMRDWYWWQESSKFQPLFAETTRASQCQTTRLIISPFRALFLETVVLHPKRSNEALNISKSPFRNRSPSRSRAMAEMSQPTIYIPPKRFYVPLPQLAVEYADLKDAIKPTANLRRWNMILKASLARHQLYRYLLEDVPAPNQDRTSVEYLNWRNDRFDIIELILASVQGIVLNMSDKGWYPSSDDPRHIYFKVFESFGFNGPEDL</sequence>
<reference evidence="1" key="2">
    <citation type="submission" date="2023-05" db="EMBL/GenBank/DDBJ databases">
        <authorList>
            <consortium name="Lawrence Berkeley National Laboratory"/>
            <person name="Steindorff A."/>
            <person name="Hensen N."/>
            <person name="Bonometti L."/>
            <person name="Westerberg I."/>
            <person name="Brannstrom I.O."/>
            <person name="Guillou S."/>
            <person name="Cros-Aarteil S."/>
            <person name="Calhoun S."/>
            <person name="Haridas S."/>
            <person name="Kuo A."/>
            <person name="Mondo S."/>
            <person name="Pangilinan J."/>
            <person name="Riley R."/>
            <person name="Labutti K."/>
            <person name="Andreopoulos B."/>
            <person name="Lipzen A."/>
            <person name="Chen C."/>
            <person name="Yanf M."/>
            <person name="Daum C."/>
            <person name="Ng V."/>
            <person name="Clum A."/>
            <person name="Ohm R."/>
            <person name="Martin F."/>
            <person name="Silar P."/>
            <person name="Natvig D."/>
            <person name="Lalanne C."/>
            <person name="Gautier V."/>
            <person name="Ament-Velasquez S.L."/>
            <person name="Kruys A."/>
            <person name="Hutchinson M.I."/>
            <person name="Powell A.J."/>
            <person name="Barry K."/>
            <person name="Miller A.N."/>
            <person name="Grigoriev I.V."/>
            <person name="Debuchy R."/>
            <person name="Gladieux P."/>
            <person name="Thoren M.H."/>
            <person name="Johannesson H."/>
        </authorList>
    </citation>
    <scope>NUCLEOTIDE SEQUENCE</scope>
    <source>
        <strain evidence="1">CBS 990.96</strain>
    </source>
</reference>
<name>A0AAN6YQU7_9PEZI</name>
<evidence type="ECO:0000313" key="2">
    <source>
        <dbReference type="Proteomes" id="UP001301958"/>
    </source>
</evidence>